<dbReference type="PANTHER" id="PTHR31562:SF13">
    <property type="entry name" value="NUCLEOTID_TRANS DOMAIN-CONTAINING PROTEIN-RELATED"/>
    <property type="match status" value="1"/>
</dbReference>
<dbReference type="AlphaFoldDB" id="A0A6A5HP37"/>
<protein>
    <recommendedName>
        <fullName evidence="3">Nucleotide-diphospho-sugar transferase domain-containing protein</fullName>
    </recommendedName>
</protein>
<dbReference type="EMBL" id="WUAV01000002">
    <property type="protein sequence ID" value="KAF1768103.1"/>
    <property type="molecule type" value="Genomic_DNA"/>
</dbReference>
<sequence>MSTAPDPKTHADPGRKFFRRHCVVSKILPKFEAVLFLDADIGMVNPNRKLQEYMDPQFDIIFYNRHFSAEIATGSYLVKNTPYSIQLLKEFSEYEKKLPQDSFHGTDNGAIHLFLAEKLFPHNLIDLELCRRAWKNSRNVIDLLGYSSCVRTMFGASSDFGKVRILQKGTGYVRDGWLTNGMFSPERDFLLHGWKMNQLATLPPGRLLPVPKFVDKWYNPFHGEFDMQKCGLGNTTWNLNQKFVATRANIEYSLRQYEMRSAIQKLEFLGTLHYLVKNNRIRKHLGPTDASLFDF</sequence>
<dbReference type="Proteomes" id="UP000483820">
    <property type="component" value="Chromosome II"/>
</dbReference>
<accession>A0A6A5HP37</accession>
<evidence type="ECO:0000313" key="1">
    <source>
        <dbReference type="EMBL" id="KAF1768103.1"/>
    </source>
</evidence>
<gene>
    <name evidence="1" type="ORF">GCK72_008064</name>
</gene>
<dbReference type="InterPro" id="IPR004988">
    <property type="entry name" value="DUF273"/>
</dbReference>
<reference evidence="1 2" key="1">
    <citation type="submission" date="2019-12" db="EMBL/GenBank/DDBJ databases">
        <title>Chromosome-level assembly of the Caenorhabditis remanei genome.</title>
        <authorList>
            <person name="Teterina A.A."/>
            <person name="Willis J.H."/>
            <person name="Phillips P.C."/>
        </authorList>
    </citation>
    <scope>NUCLEOTIDE SEQUENCE [LARGE SCALE GENOMIC DNA]</scope>
    <source>
        <strain evidence="1 2">PX506</strain>
        <tissue evidence="1">Whole organism</tissue>
    </source>
</reference>
<comment type="caution">
    <text evidence="1">The sequence shown here is derived from an EMBL/GenBank/DDBJ whole genome shotgun (WGS) entry which is preliminary data.</text>
</comment>
<dbReference type="KEGG" id="crq:GCK72_008064"/>
<dbReference type="InterPro" id="IPR029044">
    <property type="entry name" value="Nucleotide-diphossugar_trans"/>
</dbReference>
<dbReference type="RefSeq" id="XP_053590819.1">
    <property type="nucleotide sequence ID" value="XM_053726625.1"/>
</dbReference>
<dbReference type="Pfam" id="PF03314">
    <property type="entry name" value="DUF273"/>
    <property type="match status" value="1"/>
</dbReference>
<evidence type="ECO:0000313" key="2">
    <source>
        <dbReference type="Proteomes" id="UP000483820"/>
    </source>
</evidence>
<proteinExistence type="predicted"/>
<dbReference type="Gene3D" id="3.90.550.10">
    <property type="entry name" value="Spore Coat Polysaccharide Biosynthesis Protein SpsA, Chain A"/>
    <property type="match status" value="1"/>
</dbReference>
<dbReference type="GeneID" id="9817678"/>
<organism evidence="1 2">
    <name type="scientific">Caenorhabditis remanei</name>
    <name type="common">Caenorhabditis vulgaris</name>
    <dbReference type="NCBI Taxonomy" id="31234"/>
    <lineage>
        <taxon>Eukaryota</taxon>
        <taxon>Metazoa</taxon>
        <taxon>Ecdysozoa</taxon>
        <taxon>Nematoda</taxon>
        <taxon>Chromadorea</taxon>
        <taxon>Rhabditida</taxon>
        <taxon>Rhabditina</taxon>
        <taxon>Rhabditomorpha</taxon>
        <taxon>Rhabditoidea</taxon>
        <taxon>Rhabditidae</taxon>
        <taxon>Peloderinae</taxon>
        <taxon>Caenorhabditis</taxon>
    </lineage>
</organism>
<evidence type="ECO:0008006" key="3">
    <source>
        <dbReference type="Google" id="ProtNLM"/>
    </source>
</evidence>
<name>A0A6A5HP37_CAERE</name>
<dbReference type="CTD" id="9817678"/>
<dbReference type="PANTHER" id="PTHR31562">
    <property type="entry name" value="PROTEIN CBG18972"/>
    <property type="match status" value="1"/>
</dbReference>